<proteinExistence type="predicted"/>
<protein>
    <submittedName>
        <fullName evidence="1">Uncharacterized protein</fullName>
    </submittedName>
</protein>
<evidence type="ECO:0000313" key="1">
    <source>
        <dbReference type="EMBL" id="SVE30653.1"/>
    </source>
</evidence>
<organism evidence="1">
    <name type="scientific">marine metagenome</name>
    <dbReference type="NCBI Taxonomy" id="408172"/>
    <lineage>
        <taxon>unclassified sequences</taxon>
        <taxon>metagenomes</taxon>
        <taxon>ecological metagenomes</taxon>
    </lineage>
</organism>
<name>A0A383CF09_9ZZZZ</name>
<sequence length="23" mass="2564">MIMKSNSLMIPPPFAKEKLGMVT</sequence>
<reference evidence="1" key="1">
    <citation type="submission" date="2018-05" db="EMBL/GenBank/DDBJ databases">
        <authorList>
            <person name="Lanie J.A."/>
            <person name="Ng W.-L."/>
            <person name="Kazmierczak K.M."/>
            <person name="Andrzejewski T.M."/>
            <person name="Davidsen T.M."/>
            <person name="Wayne K.J."/>
            <person name="Tettelin H."/>
            <person name="Glass J.I."/>
            <person name="Rusch D."/>
            <person name="Podicherti R."/>
            <person name="Tsui H.-C.T."/>
            <person name="Winkler M.E."/>
        </authorList>
    </citation>
    <scope>NUCLEOTIDE SEQUENCE</scope>
</reference>
<dbReference type="EMBL" id="UINC01208217">
    <property type="protein sequence ID" value="SVE30653.1"/>
    <property type="molecule type" value="Genomic_DNA"/>
</dbReference>
<dbReference type="AlphaFoldDB" id="A0A383CF09"/>
<gene>
    <name evidence="1" type="ORF">METZ01_LOCUS483507</name>
</gene>
<accession>A0A383CF09</accession>